<keyword evidence="2" id="KW-0539">Nucleus</keyword>
<evidence type="ECO:0008006" key="9">
    <source>
        <dbReference type="Google" id="ProtNLM"/>
    </source>
</evidence>
<keyword evidence="1" id="KW-0479">Metal-binding</keyword>
<dbReference type="Gene3D" id="4.10.240.10">
    <property type="entry name" value="Zn(2)-C6 fungal-type DNA-binding domain"/>
    <property type="match status" value="1"/>
</dbReference>
<reference evidence="7" key="1">
    <citation type="journal article" date="2023" name="Access Microbiol">
        <title>De-novo genome assembly for Akanthomyces muscarius, a biocontrol agent of insect agricultural pests.</title>
        <authorList>
            <person name="Erdos Z."/>
            <person name="Studholme D.J."/>
            <person name="Raymond B."/>
            <person name="Sharma M."/>
        </authorList>
    </citation>
    <scope>NUCLEOTIDE SEQUENCE</scope>
    <source>
        <strain evidence="7">Ve6</strain>
    </source>
</reference>
<dbReference type="CDD" id="cd00067">
    <property type="entry name" value="GAL4"/>
    <property type="match status" value="1"/>
</dbReference>
<dbReference type="InterPro" id="IPR053187">
    <property type="entry name" value="Notoamide_regulator"/>
</dbReference>
<comment type="caution">
    <text evidence="7">The sequence shown here is derived from an EMBL/GenBank/DDBJ whole genome shotgun (WGS) entry which is preliminary data.</text>
</comment>
<sequence length="640" mass="72941">MDLMELSHLRPLLPRESGEPPPSRLVPILPKRSAVSTACEYCRQRKSRCDGARPHCTPCAANGRECIYSTGPSESRQTARRRIHEELERKARDLEKSRDALRILVEALQVKDESEALAIFRRLREGTAADVLVRHIQDGDLLIQTHAIPGARLRFEFPYRKQMPQSLLKANNPFVTSMLYETAFTTPTSVRMSLDKPSHSPDMYASHSSPYTQPYGLASIVDARLDKAIPSRWTVVLADDVFLRMLLKLYFQYEHQFLSFFHKDLFLDDMLSGSTTFCSELLVNAVLALACNCCRTMKGRYEFWNPEMLGYKFFAEAKRAWDVEIHNDGRITTVQAAMVLCAIHNLYAMDKVGISFGNGAVKLAHELNAFASHADMTCITDVERHAYTYTAWSMYFWFSVKCHLLCIQPLVKTPPASPLPDPVENHEWYSETWIQYPFHDTLYSLNHPVFFKAKCDLSIILNQLTFSIFNEAGRSKPLPPKELKDFLERLGTWHFFLPQSLAPENIIFPFELNLHLTYYAAILSLGDFTSPDSLVHALCHTAPRRWHTCKLPQASRQQLKGVYENPLRRINDDDAYGMDVELGTPPQKVTLLVDTGSNTHSIESRYDVYCQEGVCKSTGIFDNKTSSMSKLVDIGFNNVI</sequence>
<organism evidence="7 8">
    <name type="scientific">Akanthomyces muscarius</name>
    <name type="common">Entomopathogenic fungus</name>
    <name type="synonym">Lecanicillium muscarium</name>
    <dbReference type="NCBI Taxonomy" id="2231603"/>
    <lineage>
        <taxon>Eukaryota</taxon>
        <taxon>Fungi</taxon>
        <taxon>Dikarya</taxon>
        <taxon>Ascomycota</taxon>
        <taxon>Pezizomycotina</taxon>
        <taxon>Sordariomycetes</taxon>
        <taxon>Hypocreomycetidae</taxon>
        <taxon>Hypocreales</taxon>
        <taxon>Cordycipitaceae</taxon>
        <taxon>Akanthomyces</taxon>
    </lineage>
</organism>
<dbReference type="InterPro" id="IPR036864">
    <property type="entry name" value="Zn2-C6_fun-type_DNA-bd_sf"/>
</dbReference>
<evidence type="ECO:0000256" key="3">
    <source>
        <dbReference type="SAM" id="Coils"/>
    </source>
</evidence>
<dbReference type="InterPro" id="IPR033121">
    <property type="entry name" value="PEPTIDASE_A1"/>
</dbReference>
<dbReference type="SMART" id="SM00066">
    <property type="entry name" value="GAL4"/>
    <property type="match status" value="1"/>
</dbReference>
<dbReference type="KEGG" id="amus:LMH87_008496"/>
<dbReference type="Proteomes" id="UP001144673">
    <property type="component" value="Unassembled WGS sequence"/>
</dbReference>
<dbReference type="GO" id="GO:0006351">
    <property type="term" value="P:DNA-templated transcription"/>
    <property type="evidence" value="ECO:0007669"/>
    <property type="project" value="InterPro"/>
</dbReference>
<dbReference type="SUPFAM" id="SSF50630">
    <property type="entry name" value="Acid proteases"/>
    <property type="match status" value="1"/>
</dbReference>
<dbReference type="AlphaFoldDB" id="A0A9W8UNH3"/>
<dbReference type="Pfam" id="PF00172">
    <property type="entry name" value="Zn_clus"/>
    <property type="match status" value="1"/>
</dbReference>
<feature type="domain" description="Zn(2)-C6 fungal-type" evidence="5">
    <location>
        <begin position="38"/>
        <end position="68"/>
    </location>
</feature>
<proteinExistence type="predicted"/>
<dbReference type="GO" id="GO:0000981">
    <property type="term" value="F:DNA-binding transcription factor activity, RNA polymerase II-specific"/>
    <property type="evidence" value="ECO:0007669"/>
    <property type="project" value="InterPro"/>
</dbReference>
<accession>A0A9W8UNH3</accession>
<evidence type="ECO:0000259" key="5">
    <source>
        <dbReference type="PROSITE" id="PS50048"/>
    </source>
</evidence>
<dbReference type="Pfam" id="PF00026">
    <property type="entry name" value="Asp"/>
    <property type="match status" value="1"/>
</dbReference>
<dbReference type="Gene3D" id="2.40.70.10">
    <property type="entry name" value="Acid Proteases"/>
    <property type="match status" value="1"/>
</dbReference>
<dbReference type="EMBL" id="JAJHUN010000006">
    <property type="protein sequence ID" value="KAJ4157944.1"/>
    <property type="molecule type" value="Genomic_DNA"/>
</dbReference>
<feature type="domain" description="Peptidase A1" evidence="6">
    <location>
        <begin position="576"/>
        <end position="640"/>
    </location>
</feature>
<feature type="coiled-coil region" evidence="3">
    <location>
        <begin position="84"/>
        <end position="111"/>
    </location>
</feature>
<keyword evidence="3" id="KW-0175">Coiled coil</keyword>
<evidence type="ECO:0000256" key="1">
    <source>
        <dbReference type="ARBA" id="ARBA00022723"/>
    </source>
</evidence>
<dbReference type="PROSITE" id="PS00463">
    <property type="entry name" value="ZN2_CY6_FUNGAL_1"/>
    <property type="match status" value="1"/>
</dbReference>
<dbReference type="InterPro" id="IPR007219">
    <property type="entry name" value="XnlR_reg_dom"/>
</dbReference>
<dbReference type="CDD" id="cd12148">
    <property type="entry name" value="fungal_TF_MHR"/>
    <property type="match status" value="1"/>
</dbReference>
<dbReference type="SUPFAM" id="SSF57701">
    <property type="entry name" value="Zn2/Cys6 DNA-binding domain"/>
    <property type="match status" value="1"/>
</dbReference>
<dbReference type="PROSITE" id="PS50048">
    <property type="entry name" value="ZN2_CY6_FUNGAL_2"/>
    <property type="match status" value="1"/>
</dbReference>
<dbReference type="InterPro" id="IPR001138">
    <property type="entry name" value="Zn2Cys6_DnaBD"/>
</dbReference>
<evidence type="ECO:0000256" key="2">
    <source>
        <dbReference type="ARBA" id="ARBA00023242"/>
    </source>
</evidence>
<dbReference type="GO" id="GO:0003677">
    <property type="term" value="F:DNA binding"/>
    <property type="evidence" value="ECO:0007669"/>
    <property type="project" value="InterPro"/>
</dbReference>
<dbReference type="Pfam" id="PF04082">
    <property type="entry name" value="Fungal_trans"/>
    <property type="match status" value="1"/>
</dbReference>
<feature type="region of interest" description="Disordered" evidence="4">
    <location>
        <begin position="1"/>
        <end position="25"/>
    </location>
</feature>
<evidence type="ECO:0000313" key="8">
    <source>
        <dbReference type="Proteomes" id="UP001144673"/>
    </source>
</evidence>
<protein>
    <recommendedName>
        <fullName evidence="9">Zn(2)-C6 fungal-type domain-containing protein</fullName>
    </recommendedName>
</protein>
<evidence type="ECO:0000259" key="6">
    <source>
        <dbReference type="PROSITE" id="PS51767"/>
    </source>
</evidence>
<dbReference type="GeneID" id="80895655"/>
<keyword evidence="8" id="KW-1185">Reference proteome</keyword>
<dbReference type="PANTHER" id="PTHR47256">
    <property type="entry name" value="ZN(II)2CYS6 TRANSCRIPTION FACTOR (EUROFUNG)-RELATED"/>
    <property type="match status" value="1"/>
</dbReference>
<gene>
    <name evidence="7" type="ORF">LMH87_008496</name>
</gene>
<dbReference type="PANTHER" id="PTHR47256:SF1">
    <property type="entry name" value="ZN(II)2CYS6 TRANSCRIPTION FACTOR (EUROFUNG)"/>
    <property type="match status" value="1"/>
</dbReference>
<evidence type="ECO:0000313" key="7">
    <source>
        <dbReference type="EMBL" id="KAJ4157944.1"/>
    </source>
</evidence>
<name>A0A9W8UNH3_AKAMU</name>
<dbReference type="InterPro" id="IPR021109">
    <property type="entry name" value="Peptidase_aspartic_dom_sf"/>
</dbReference>
<dbReference type="GO" id="GO:0008270">
    <property type="term" value="F:zinc ion binding"/>
    <property type="evidence" value="ECO:0007669"/>
    <property type="project" value="InterPro"/>
</dbReference>
<dbReference type="RefSeq" id="XP_056056311.1">
    <property type="nucleotide sequence ID" value="XM_056201672.1"/>
</dbReference>
<evidence type="ECO:0000256" key="4">
    <source>
        <dbReference type="SAM" id="MobiDB-lite"/>
    </source>
</evidence>
<dbReference type="PROSITE" id="PS51767">
    <property type="entry name" value="PEPTIDASE_A1"/>
    <property type="match status" value="1"/>
</dbReference>